<dbReference type="Proteomes" id="UP001460270">
    <property type="component" value="Unassembled WGS sequence"/>
</dbReference>
<accession>A0AAW0NUZ2</accession>
<evidence type="ECO:0000256" key="1">
    <source>
        <dbReference type="SAM" id="MobiDB-lite"/>
    </source>
</evidence>
<proteinExistence type="predicted"/>
<comment type="caution">
    <text evidence="2">The sequence shown here is derived from an EMBL/GenBank/DDBJ whole genome shotgun (WGS) entry which is preliminary data.</text>
</comment>
<feature type="region of interest" description="Disordered" evidence="1">
    <location>
        <begin position="28"/>
        <end position="54"/>
    </location>
</feature>
<feature type="region of interest" description="Disordered" evidence="1">
    <location>
        <begin position="89"/>
        <end position="113"/>
    </location>
</feature>
<organism evidence="2 3">
    <name type="scientific">Mugilogobius chulae</name>
    <name type="common">yellowstripe goby</name>
    <dbReference type="NCBI Taxonomy" id="88201"/>
    <lineage>
        <taxon>Eukaryota</taxon>
        <taxon>Metazoa</taxon>
        <taxon>Chordata</taxon>
        <taxon>Craniata</taxon>
        <taxon>Vertebrata</taxon>
        <taxon>Euteleostomi</taxon>
        <taxon>Actinopterygii</taxon>
        <taxon>Neopterygii</taxon>
        <taxon>Teleostei</taxon>
        <taxon>Neoteleostei</taxon>
        <taxon>Acanthomorphata</taxon>
        <taxon>Gobiaria</taxon>
        <taxon>Gobiiformes</taxon>
        <taxon>Gobioidei</taxon>
        <taxon>Gobiidae</taxon>
        <taxon>Gobionellinae</taxon>
        <taxon>Mugilogobius</taxon>
    </lineage>
</organism>
<sequence>MKGFWSLDLHSYDQEKKLVLVAAEGLARGREQGGKDESSVQGRSLPPGTPLSDAWPHGLLTYCLCDLWRLEATADPLLSPARQAGRPLLYPPLLPETLHHPRRERRGRQHRWR</sequence>
<reference evidence="3" key="1">
    <citation type="submission" date="2024-04" db="EMBL/GenBank/DDBJ databases">
        <title>Salinicola lusitanus LLJ914,a marine bacterium isolated from the Okinawa Trough.</title>
        <authorList>
            <person name="Li J."/>
        </authorList>
    </citation>
    <scope>NUCLEOTIDE SEQUENCE [LARGE SCALE GENOMIC DNA]</scope>
</reference>
<evidence type="ECO:0000313" key="3">
    <source>
        <dbReference type="Proteomes" id="UP001460270"/>
    </source>
</evidence>
<evidence type="ECO:0000313" key="2">
    <source>
        <dbReference type="EMBL" id="KAK7907642.1"/>
    </source>
</evidence>
<feature type="compositionally biased region" description="Basic and acidic residues" evidence="1">
    <location>
        <begin position="28"/>
        <end position="38"/>
    </location>
</feature>
<gene>
    <name evidence="2" type="ORF">WMY93_016254</name>
</gene>
<name>A0AAW0NUZ2_9GOBI</name>
<feature type="compositionally biased region" description="Basic residues" evidence="1">
    <location>
        <begin position="100"/>
        <end position="113"/>
    </location>
</feature>
<protein>
    <submittedName>
        <fullName evidence="2">Uncharacterized protein</fullName>
    </submittedName>
</protein>
<dbReference type="AlphaFoldDB" id="A0AAW0NUZ2"/>
<dbReference type="EMBL" id="JBBPFD010000011">
    <property type="protein sequence ID" value="KAK7907642.1"/>
    <property type="molecule type" value="Genomic_DNA"/>
</dbReference>
<keyword evidence="3" id="KW-1185">Reference proteome</keyword>